<dbReference type="GO" id="GO:1904263">
    <property type="term" value="P:positive regulation of TORC1 signaling"/>
    <property type="evidence" value="ECO:0007669"/>
    <property type="project" value="TreeGrafter"/>
</dbReference>
<keyword evidence="1" id="KW-0547">Nucleotide-binding</keyword>
<dbReference type="GO" id="GO:1990131">
    <property type="term" value="C:Gtr1-Gtr2 GTPase complex"/>
    <property type="evidence" value="ECO:0007669"/>
    <property type="project" value="TreeGrafter"/>
</dbReference>
<accession>A0A0F9NDE6</accession>
<dbReference type="GO" id="GO:0005525">
    <property type="term" value="F:GTP binding"/>
    <property type="evidence" value="ECO:0007669"/>
    <property type="project" value="UniProtKB-KW"/>
</dbReference>
<name>A0A0F9NDE6_9ZZZZ</name>
<dbReference type="GO" id="GO:0003924">
    <property type="term" value="F:GTPase activity"/>
    <property type="evidence" value="ECO:0007669"/>
    <property type="project" value="TreeGrafter"/>
</dbReference>
<evidence type="ECO:0000256" key="1">
    <source>
        <dbReference type="ARBA" id="ARBA00022741"/>
    </source>
</evidence>
<protein>
    <recommendedName>
        <fullName evidence="4">G domain-containing protein</fullName>
    </recommendedName>
</protein>
<evidence type="ECO:0000313" key="3">
    <source>
        <dbReference type="EMBL" id="KKN17505.1"/>
    </source>
</evidence>
<reference evidence="3" key="1">
    <citation type="journal article" date="2015" name="Nature">
        <title>Complex archaea that bridge the gap between prokaryotes and eukaryotes.</title>
        <authorList>
            <person name="Spang A."/>
            <person name="Saw J.H."/>
            <person name="Jorgensen S.L."/>
            <person name="Zaremba-Niedzwiedzka K."/>
            <person name="Martijn J."/>
            <person name="Lind A.E."/>
            <person name="van Eijk R."/>
            <person name="Schleper C."/>
            <person name="Guy L."/>
            <person name="Ettema T.J."/>
        </authorList>
    </citation>
    <scope>NUCLEOTIDE SEQUENCE</scope>
</reference>
<dbReference type="InterPro" id="IPR006762">
    <property type="entry name" value="Gtr1_RagA"/>
</dbReference>
<dbReference type="GO" id="GO:0005764">
    <property type="term" value="C:lysosome"/>
    <property type="evidence" value="ECO:0007669"/>
    <property type="project" value="TreeGrafter"/>
</dbReference>
<keyword evidence="2" id="KW-0342">GTP-binding</keyword>
<sequence length="304" mass="35068">MVTKIVFVGKPEMGKTTIKKVVFEGVDPNKLALFPLEATVGLSRSVYEFMDSKISLLDTPGQSLPVLLKDEERQINYFENASVITYIFDFPSWIENSQSVIDDIVSIYNIKKKLKINAKIILFFHKVDLLIDKKIGTRLDIIKRHVNKQLNLPEELPLYFTSLHPNLIYTIYNALSDIFSNFSEDSSNLKQIITKLIKGLSKTICFVSNQEDYLIIQVPTKDFDTSTLYHLYERIALSTKLSEETVSKSKYVTAGSKILVMEFENIENYHKNFKNIFVFSETLETEGLVKLLNDIKEELNQYYN</sequence>
<evidence type="ECO:0008006" key="4">
    <source>
        <dbReference type="Google" id="ProtNLM"/>
    </source>
</evidence>
<gene>
    <name evidence="3" type="ORF">LCGC14_0965130</name>
</gene>
<dbReference type="AlphaFoldDB" id="A0A0F9NDE6"/>
<proteinExistence type="predicted"/>
<dbReference type="Gene3D" id="3.40.50.300">
    <property type="entry name" value="P-loop containing nucleotide triphosphate hydrolases"/>
    <property type="match status" value="1"/>
</dbReference>
<dbReference type="PANTHER" id="PTHR11259">
    <property type="entry name" value="RAS-RELATED GTP BINDING RAG/GTR YEAST"/>
    <property type="match status" value="1"/>
</dbReference>
<organism evidence="3">
    <name type="scientific">marine sediment metagenome</name>
    <dbReference type="NCBI Taxonomy" id="412755"/>
    <lineage>
        <taxon>unclassified sequences</taxon>
        <taxon>metagenomes</taxon>
        <taxon>ecological metagenomes</taxon>
    </lineage>
</organism>
<dbReference type="PANTHER" id="PTHR11259:SF2">
    <property type="entry name" value="GH16429P"/>
    <property type="match status" value="1"/>
</dbReference>
<evidence type="ECO:0000256" key="2">
    <source>
        <dbReference type="ARBA" id="ARBA00023134"/>
    </source>
</evidence>
<dbReference type="SUPFAM" id="SSF52540">
    <property type="entry name" value="P-loop containing nucleoside triphosphate hydrolases"/>
    <property type="match status" value="1"/>
</dbReference>
<dbReference type="GO" id="GO:0010507">
    <property type="term" value="P:negative regulation of autophagy"/>
    <property type="evidence" value="ECO:0007669"/>
    <property type="project" value="TreeGrafter"/>
</dbReference>
<dbReference type="Pfam" id="PF04670">
    <property type="entry name" value="Gtr1_RagA"/>
    <property type="match status" value="1"/>
</dbReference>
<dbReference type="EMBL" id="LAZR01003512">
    <property type="protein sequence ID" value="KKN17505.1"/>
    <property type="molecule type" value="Genomic_DNA"/>
</dbReference>
<dbReference type="GO" id="GO:0009267">
    <property type="term" value="P:cellular response to starvation"/>
    <property type="evidence" value="ECO:0007669"/>
    <property type="project" value="TreeGrafter"/>
</dbReference>
<dbReference type="GO" id="GO:0005634">
    <property type="term" value="C:nucleus"/>
    <property type="evidence" value="ECO:0007669"/>
    <property type="project" value="TreeGrafter"/>
</dbReference>
<comment type="caution">
    <text evidence="3">The sequence shown here is derived from an EMBL/GenBank/DDBJ whole genome shotgun (WGS) entry which is preliminary data.</text>
</comment>
<dbReference type="InterPro" id="IPR027417">
    <property type="entry name" value="P-loop_NTPase"/>
</dbReference>